<proteinExistence type="predicted"/>
<organism evidence="1 2">
    <name type="scientific">Haemaphysalis longicornis</name>
    <name type="common">Bush tick</name>
    <dbReference type="NCBI Taxonomy" id="44386"/>
    <lineage>
        <taxon>Eukaryota</taxon>
        <taxon>Metazoa</taxon>
        <taxon>Ecdysozoa</taxon>
        <taxon>Arthropoda</taxon>
        <taxon>Chelicerata</taxon>
        <taxon>Arachnida</taxon>
        <taxon>Acari</taxon>
        <taxon>Parasitiformes</taxon>
        <taxon>Ixodida</taxon>
        <taxon>Ixodoidea</taxon>
        <taxon>Ixodidae</taxon>
        <taxon>Haemaphysalinae</taxon>
        <taxon>Haemaphysalis</taxon>
    </lineage>
</organism>
<evidence type="ECO:0000313" key="2">
    <source>
        <dbReference type="Proteomes" id="UP000821853"/>
    </source>
</evidence>
<dbReference type="VEuPathDB" id="VectorBase:HLOH_059235"/>
<accession>A0A9J6FW79</accession>
<name>A0A9J6FW79_HAELO</name>
<keyword evidence="2" id="KW-1185">Reference proteome</keyword>
<dbReference type="PROSITE" id="PS50216">
    <property type="entry name" value="DHHC"/>
    <property type="match status" value="1"/>
</dbReference>
<dbReference type="Proteomes" id="UP000821853">
    <property type="component" value="Chromosome 2"/>
</dbReference>
<gene>
    <name evidence="1" type="ORF">HPB48_011950</name>
</gene>
<dbReference type="AlphaFoldDB" id="A0A9J6FW79"/>
<reference evidence="1 2" key="1">
    <citation type="journal article" date="2020" name="Cell">
        <title>Large-Scale Comparative Analyses of Tick Genomes Elucidate Their Genetic Diversity and Vector Capacities.</title>
        <authorList>
            <consortium name="Tick Genome and Microbiome Consortium (TIGMIC)"/>
            <person name="Jia N."/>
            <person name="Wang J."/>
            <person name="Shi W."/>
            <person name="Du L."/>
            <person name="Sun Y."/>
            <person name="Zhan W."/>
            <person name="Jiang J.F."/>
            <person name="Wang Q."/>
            <person name="Zhang B."/>
            <person name="Ji P."/>
            <person name="Bell-Sakyi L."/>
            <person name="Cui X.M."/>
            <person name="Yuan T.T."/>
            <person name="Jiang B.G."/>
            <person name="Yang W.F."/>
            <person name="Lam T.T."/>
            <person name="Chang Q.C."/>
            <person name="Ding S.J."/>
            <person name="Wang X.J."/>
            <person name="Zhu J.G."/>
            <person name="Ruan X.D."/>
            <person name="Zhao L."/>
            <person name="Wei J.T."/>
            <person name="Ye R.Z."/>
            <person name="Que T.C."/>
            <person name="Du C.H."/>
            <person name="Zhou Y.H."/>
            <person name="Cheng J.X."/>
            <person name="Dai P.F."/>
            <person name="Guo W.B."/>
            <person name="Han X.H."/>
            <person name="Huang E.J."/>
            <person name="Li L.F."/>
            <person name="Wei W."/>
            <person name="Gao Y.C."/>
            <person name="Liu J.Z."/>
            <person name="Shao H.Z."/>
            <person name="Wang X."/>
            <person name="Wang C.C."/>
            <person name="Yang T.C."/>
            <person name="Huo Q.B."/>
            <person name="Li W."/>
            <person name="Chen H.Y."/>
            <person name="Chen S.E."/>
            <person name="Zhou L.G."/>
            <person name="Ni X.B."/>
            <person name="Tian J.H."/>
            <person name="Sheng Y."/>
            <person name="Liu T."/>
            <person name="Pan Y.S."/>
            <person name="Xia L.Y."/>
            <person name="Li J."/>
            <person name="Zhao F."/>
            <person name="Cao W.C."/>
        </authorList>
    </citation>
    <scope>NUCLEOTIDE SEQUENCE [LARGE SCALE GENOMIC DNA]</scope>
    <source>
        <strain evidence="1">HaeL-2018</strain>
    </source>
</reference>
<sequence length="130" mass="14615">MLAVPEYFSLTPGEERALERCRDDDVTRRGLLDMLADKRGVITVGLDGCVRYCGPCRRVKPDRCNHCSACARYTTTKCEKRPLPITKSAYSEIVTVTDISREATLSLSALTRNLHTCWSAQTKTGHEEYI</sequence>
<comment type="caution">
    <text evidence="1">The sequence shown here is derived from an EMBL/GenBank/DDBJ whole genome shotgun (WGS) entry which is preliminary data.</text>
</comment>
<dbReference type="OrthoDB" id="9909019at2759"/>
<dbReference type="EMBL" id="JABSTR010000004">
    <property type="protein sequence ID" value="KAH9367027.1"/>
    <property type="molecule type" value="Genomic_DNA"/>
</dbReference>
<evidence type="ECO:0000313" key="1">
    <source>
        <dbReference type="EMBL" id="KAH9367027.1"/>
    </source>
</evidence>
<protein>
    <submittedName>
        <fullName evidence="1">Uncharacterized protein</fullName>
    </submittedName>
</protein>